<comment type="caution">
    <text evidence="11">The sequence shown here is derived from an EMBL/GenBank/DDBJ whole genome shotgun (WGS) entry which is preliminary data.</text>
</comment>
<dbReference type="GO" id="GO:0018279">
    <property type="term" value="P:protein N-linked glycosylation via asparagine"/>
    <property type="evidence" value="ECO:0007669"/>
    <property type="project" value="TreeGrafter"/>
</dbReference>
<dbReference type="VEuPathDB" id="FungiDB:MGL_0777"/>
<dbReference type="Proteomes" id="UP000008837">
    <property type="component" value="Unassembled WGS sequence"/>
</dbReference>
<evidence type="ECO:0000256" key="9">
    <source>
        <dbReference type="ARBA" id="ARBA00023136"/>
    </source>
</evidence>
<evidence type="ECO:0000256" key="5">
    <source>
        <dbReference type="ARBA" id="ARBA00022692"/>
    </source>
</evidence>
<keyword evidence="12" id="KW-1185">Reference proteome</keyword>
<protein>
    <recommendedName>
        <fullName evidence="10">Dolichyl-diphosphooligosaccharide--protein glycosyltransferase subunit 1</fullName>
    </recommendedName>
</protein>
<dbReference type="GeneID" id="5856490"/>
<accession>A8PUU9</accession>
<comment type="subcellular location">
    <subcellularLocation>
        <location evidence="2 10">Endoplasmic reticulum membrane</location>
        <topology evidence="2 10">Single-pass type I membrane protein</topology>
    </subcellularLocation>
</comment>
<evidence type="ECO:0000256" key="3">
    <source>
        <dbReference type="ARBA" id="ARBA00004922"/>
    </source>
</evidence>
<dbReference type="InterPro" id="IPR007676">
    <property type="entry name" value="Ribophorin_I"/>
</dbReference>
<evidence type="ECO:0000256" key="6">
    <source>
        <dbReference type="ARBA" id="ARBA00022729"/>
    </source>
</evidence>
<dbReference type="Pfam" id="PF04597">
    <property type="entry name" value="Ribophorin_I"/>
    <property type="match status" value="1"/>
</dbReference>
<keyword evidence="8 10" id="KW-1133">Transmembrane helix</keyword>
<evidence type="ECO:0000313" key="11">
    <source>
        <dbReference type="EMBL" id="EDP44970.1"/>
    </source>
</evidence>
<comment type="similarity">
    <text evidence="4 10">Belongs to the OST1 family.</text>
</comment>
<dbReference type="KEGG" id="mgl:MGL_0777"/>
<dbReference type="OMA" id="THYTLGY"/>
<evidence type="ECO:0000256" key="1">
    <source>
        <dbReference type="ARBA" id="ARBA00002791"/>
    </source>
</evidence>
<evidence type="ECO:0000313" key="12">
    <source>
        <dbReference type="Proteomes" id="UP000008837"/>
    </source>
</evidence>
<evidence type="ECO:0000256" key="10">
    <source>
        <dbReference type="RuleBase" id="RU361143"/>
    </source>
</evidence>
<feature type="transmembrane region" description="Helical" evidence="10">
    <location>
        <begin position="465"/>
        <end position="484"/>
    </location>
</feature>
<keyword evidence="9 10" id="KW-0472">Membrane</keyword>
<dbReference type="AlphaFoldDB" id="A8PUU9"/>
<gene>
    <name evidence="11" type="ORF">MGL_0777</name>
</gene>
<sequence>MLVTCMRLTRSIFLVYAGLFFLTSLSACIAAATEWTQDSFSKIMELGGAVGLLNLEIKATPAEIGTNGVATYLLYLTKYEHEHLSMLTASLVQEDDDSQELDLEITPLGALEFDHDTIQYAIDVPMEKVKAVNLLVNAVFLHITSPLPKELEQGEHQMLLWNGDAEPRTPYATSSASVSIRTPDPIITIDSSVGSKRNDNTVEFGPFNDVRAYTLESQPVAQGRVHFTYSRPVIAFVDYKRHVEVSHWGDNMATQDSILLRNVGPKLKGHFSRSLHMINMHMNPLAERVSQVQSLPLYLPSGAKDVYFVDATGNVSTSSLSPTPKMLGMPRRLDIRPRFPVLGGWNYSFTVGWNERMSQHGIARWNPAKPWRTRIAVPFLISPKTAAIDVANLTIALPEGATDIQVMLPFQVDSMETSTYPTYLDTVGRPIVSISRAKCSFMNSKVVFVEYTLPLSSYARKPLCVALAVLLVFFASAFVSRQVTPTQHMK</sequence>
<dbReference type="STRING" id="425265.A8PUU9"/>
<comment type="pathway">
    <text evidence="3 10">Protein modification; protein glycosylation.</text>
</comment>
<dbReference type="InParanoid" id="A8PUU9"/>
<evidence type="ECO:0000256" key="7">
    <source>
        <dbReference type="ARBA" id="ARBA00022824"/>
    </source>
</evidence>
<dbReference type="FunCoup" id="A8PUU9">
    <property type="interactions" value="539"/>
</dbReference>
<dbReference type="GO" id="GO:0008250">
    <property type="term" value="C:oligosaccharyltransferase complex"/>
    <property type="evidence" value="ECO:0007669"/>
    <property type="project" value="UniProtKB-UniRule"/>
</dbReference>
<keyword evidence="5 10" id="KW-0812">Transmembrane</keyword>
<proteinExistence type="inferred from homology"/>
<evidence type="ECO:0000256" key="8">
    <source>
        <dbReference type="ARBA" id="ARBA00022989"/>
    </source>
</evidence>
<keyword evidence="7 10" id="KW-0256">Endoplasmic reticulum</keyword>
<comment type="function">
    <text evidence="1 10">Subunit of the oligosaccharyl transferase (OST) complex that catalyzes the initial transfer of a defined glycan (Glc(3)Man(9)GlcNAc(2) in eukaryotes) from the lipid carrier dolichol-pyrophosphate to an asparagine residue within an Asn-X-Ser/Thr consensus motif in nascent polypeptide chains, the first step in protein N-glycosylation. N-glycosylation occurs cotranslationally and the complex associates with the Sec61 complex at the channel-forming translocon complex that mediates protein translocation across the endoplasmic reticulum (ER). All subunits are required for a maximal enzyme activity.</text>
</comment>
<evidence type="ECO:0000256" key="4">
    <source>
        <dbReference type="ARBA" id="ARBA00008905"/>
    </source>
</evidence>
<dbReference type="EMBL" id="AAYY01000002">
    <property type="protein sequence ID" value="EDP44970.1"/>
    <property type="molecule type" value="Genomic_DNA"/>
</dbReference>
<dbReference type="PANTHER" id="PTHR21049">
    <property type="entry name" value="RIBOPHORIN I"/>
    <property type="match status" value="1"/>
</dbReference>
<name>A8PUU9_MALGO</name>
<dbReference type="OrthoDB" id="310030at2759"/>
<dbReference type="RefSeq" id="XP_001732184.1">
    <property type="nucleotide sequence ID" value="XM_001732132.1"/>
</dbReference>
<dbReference type="PANTHER" id="PTHR21049:SF0">
    <property type="entry name" value="DOLICHYL-DIPHOSPHOOLIGOSACCHARIDE--PROTEIN GLYCOSYLTRANSFERASE SUBUNIT 1"/>
    <property type="match status" value="1"/>
</dbReference>
<comment type="subunit">
    <text evidence="10">Component of the oligosaccharyltransferase (OST) complex.</text>
</comment>
<reference evidence="11 12" key="1">
    <citation type="journal article" date="2007" name="Proc. Natl. Acad. Sci. U.S.A.">
        <title>Dandruff-associated Malassezia genomes reveal convergent and divergent virulence traits shared with plant and human fungal pathogens.</title>
        <authorList>
            <person name="Xu J."/>
            <person name="Saunders C.W."/>
            <person name="Hu P."/>
            <person name="Grant R.A."/>
            <person name="Boekhout T."/>
            <person name="Kuramae E.E."/>
            <person name="Kronstad J.W."/>
            <person name="Deangelis Y.M."/>
            <person name="Reeder N.L."/>
            <person name="Johnstone K.R."/>
            <person name="Leland M."/>
            <person name="Fieno A.M."/>
            <person name="Begley W.M."/>
            <person name="Sun Y."/>
            <person name="Lacey M.P."/>
            <person name="Chaudhary T."/>
            <person name="Keough T."/>
            <person name="Chu L."/>
            <person name="Sears R."/>
            <person name="Yuan B."/>
            <person name="Dawson T.L.Jr."/>
        </authorList>
    </citation>
    <scope>NUCLEOTIDE SEQUENCE [LARGE SCALE GENOMIC DNA]</scope>
    <source>
        <strain evidence="12">ATCC MYA-4612 / CBS 7966</strain>
    </source>
</reference>
<dbReference type="PROSITE" id="PS51257">
    <property type="entry name" value="PROKAR_LIPOPROTEIN"/>
    <property type="match status" value="1"/>
</dbReference>
<evidence type="ECO:0000256" key="2">
    <source>
        <dbReference type="ARBA" id="ARBA00004115"/>
    </source>
</evidence>
<dbReference type="UniPathway" id="UPA00378"/>
<keyword evidence="6" id="KW-0732">Signal</keyword>
<organism evidence="11 12">
    <name type="scientific">Malassezia globosa (strain ATCC MYA-4612 / CBS 7966)</name>
    <name type="common">Dandruff-associated fungus</name>
    <dbReference type="NCBI Taxonomy" id="425265"/>
    <lineage>
        <taxon>Eukaryota</taxon>
        <taxon>Fungi</taxon>
        <taxon>Dikarya</taxon>
        <taxon>Basidiomycota</taxon>
        <taxon>Ustilaginomycotina</taxon>
        <taxon>Malasseziomycetes</taxon>
        <taxon>Malasseziales</taxon>
        <taxon>Malasseziaceae</taxon>
        <taxon>Malassezia</taxon>
    </lineage>
</organism>